<evidence type="ECO:0000313" key="2">
    <source>
        <dbReference type="Proteomes" id="UP000238375"/>
    </source>
</evidence>
<dbReference type="AlphaFoldDB" id="A0A2T0S556"/>
<keyword evidence="2" id="KW-1185">Reference proteome</keyword>
<sequence length="139" mass="16053">MVEISLLSPERYTLDELITDELSLEKIVTVETDGYLSVECFCVQEQKNVTIFFSFVFNGKSEFSQLYDRNGLTIYDLSGVKSEVISFDELENQYIDWLSRSGHENTMDEYGMLLGVVGFIERNRHRENLLAVVRDMSKA</sequence>
<accession>A0A2T0S556</accession>
<name>A0A2T0S556_9BACT</name>
<evidence type="ECO:0000313" key="1">
    <source>
        <dbReference type="EMBL" id="PRY28567.1"/>
    </source>
</evidence>
<dbReference type="Proteomes" id="UP000238375">
    <property type="component" value="Unassembled WGS sequence"/>
</dbReference>
<gene>
    <name evidence="1" type="ORF">CLV58_12946</name>
</gene>
<organism evidence="1 2">
    <name type="scientific">Spirosoma oryzae</name>
    <dbReference type="NCBI Taxonomy" id="1469603"/>
    <lineage>
        <taxon>Bacteria</taxon>
        <taxon>Pseudomonadati</taxon>
        <taxon>Bacteroidota</taxon>
        <taxon>Cytophagia</taxon>
        <taxon>Cytophagales</taxon>
        <taxon>Cytophagaceae</taxon>
        <taxon>Spirosoma</taxon>
    </lineage>
</organism>
<dbReference type="OrthoDB" id="1493991at2"/>
<reference evidence="1 2" key="1">
    <citation type="submission" date="2018-03" db="EMBL/GenBank/DDBJ databases">
        <title>Genomic Encyclopedia of Archaeal and Bacterial Type Strains, Phase II (KMG-II): from individual species to whole genera.</title>
        <authorList>
            <person name="Goeker M."/>
        </authorList>
    </citation>
    <scope>NUCLEOTIDE SEQUENCE [LARGE SCALE GENOMIC DNA]</scope>
    <source>
        <strain evidence="1 2">DSM 28354</strain>
    </source>
</reference>
<dbReference type="RefSeq" id="WP_106140321.1">
    <property type="nucleotide sequence ID" value="NZ_PVTE01000029.1"/>
</dbReference>
<protein>
    <submittedName>
        <fullName evidence="1">Uncharacterized protein</fullName>
    </submittedName>
</protein>
<proteinExistence type="predicted"/>
<dbReference type="EMBL" id="PVTE01000029">
    <property type="protein sequence ID" value="PRY28567.1"/>
    <property type="molecule type" value="Genomic_DNA"/>
</dbReference>
<comment type="caution">
    <text evidence="1">The sequence shown here is derived from an EMBL/GenBank/DDBJ whole genome shotgun (WGS) entry which is preliminary data.</text>
</comment>